<feature type="non-terminal residue" evidence="2">
    <location>
        <position position="75"/>
    </location>
</feature>
<evidence type="ECO:0000313" key="3">
    <source>
        <dbReference type="Proteomes" id="UP001458415"/>
    </source>
</evidence>
<name>A0ABV1W773_9ACTN</name>
<gene>
    <name evidence="2" type="ORF">ABT317_22180</name>
</gene>
<comment type="caution">
    <text evidence="2">The sequence shown here is derived from an EMBL/GenBank/DDBJ whole genome shotgun (WGS) entry which is preliminary data.</text>
</comment>
<keyword evidence="3" id="KW-1185">Reference proteome</keyword>
<feature type="region of interest" description="Disordered" evidence="1">
    <location>
        <begin position="1"/>
        <end position="31"/>
    </location>
</feature>
<accession>A0ABV1W773</accession>
<dbReference type="Proteomes" id="UP001458415">
    <property type="component" value="Unassembled WGS sequence"/>
</dbReference>
<reference evidence="2 3" key="1">
    <citation type="submission" date="2024-06" db="EMBL/GenBank/DDBJ databases">
        <title>The Natural Products Discovery Center: Release of the First 8490 Sequenced Strains for Exploring Actinobacteria Biosynthetic Diversity.</title>
        <authorList>
            <person name="Kalkreuter E."/>
            <person name="Kautsar S.A."/>
            <person name="Yang D."/>
            <person name="Bader C.D."/>
            <person name="Teijaro C.N."/>
            <person name="Fluegel L."/>
            <person name="Davis C.M."/>
            <person name="Simpson J.R."/>
            <person name="Lauterbach L."/>
            <person name="Steele A.D."/>
            <person name="Gui C."/>
            <person name="Meng S."/>
            <person name="Li G."/>
            <person name="Viehrig K."/>
            <person name="Ye F."/>
            <person name="Su P."/>
            <person name="Kiefer A.F."/>
            <person name="Nichols A."/>
            <person name="Cepeda A.J."/>
            <person name="Yan W."/>
            <person name="Fan B."/>
            <person name="Jiang Y."/>
            <person name="Adhikari A."/>
            <person name="Zheng C.-J."/>
            <person name="Schuster L."/>
            <person name="Cowan T.M."/>
            <person name="Smanski M.J."/>
            <person name="Chevrette M.G."/>
            <person name="De Carvalho L.P.S."/>
            <person name="Shen B."/>
        </authorList>
    </citation>
    <scope>NUCLEOTIDE SEQUENCE [LARGE SCALE GENOMIC DNA]</scope>
    <source>
        <strain evidence="2 3">NPDC000634</strain>
    </source>
</reference>
<dbReference type="EMBL" id="JBEPCU010000400">
    <property type="protein sequence ID" value="MER6979608.1"/>
    <property type="molecule type" value="Genomic_DNA"/>
</dbReference>
<evidence type="ECO:0000256" key="1">
    <source>
        <dbReference type="SAM" id="MobiDB-lite"/>
    </source>
</evidence>
<evidence type="ECO:0000313" key="2">
    <source>
        <dbReference type="EMBL" id="MER6979608.1"/>
    </source>
</evidence>
<protein>
    <submittedName>
        <fullName evidence="2">Uncharacterized protein</fullName>
    </submittedName>
</protein>
<sequence length="75" mass="7698">MRGGTPRSAAAGTAGPHRSETNPEAGGPGRRIHLELCPVCDAGDVDRTTVELLVRFSAGNGGRDRARTGGGASRR</sequence>
<proteinExistence type="predicted"/>
<organism evidence="2 3">
    <name type="scientific">Streptomyces carpinensis</name>
    <dbReference type="NCBI Taxonomy" id="66369"/>
    <lineage>
        <taxon>Bacteria</taxon>
        <taxon>Bacillati</taxon>
        <taxon>Actinomycetota</taxon>
        <taxon>Actinomycetes</taxon>
        <taxon>Kitasatosporales</taxon>
        <taxon>Streptomycetaceae</taxon>
        <taxon>Streptomyces</taxon>
    </lineage>
</organism>